<dbReference type="SUPFAM" id="SSF51197">
    <property type="entry name" value="Clavaminate synthase-like"/>
    <property type="match status" value="1"/>
</dbReference>
<dbReference type="FunFam" id="2.60.120.330:FF:000001">
    <property type="entry name" value="Protein SRG1"/>
    <property type="match status" value="1"/>
</dbReference>
<comment type="similarity">
    <text evidence="1 5">Belongs to the iron/ascorbate-dependent oxidoreductase family.</text>
</comment>
<dbReference type="Gramene" id="KCW74255">
    <property type="protein sequence ID" value="KCW74255"/>
    <property type="gene ID" value="EUGRSUZ_E02899"/>
</dbReference>
<gene>
    <name evidence="7" type="ORF">EUGRSUZ_E02899</name>
</gene>
<evidence type="ECO:0000256" key="5">
    <source>
        <dbReference type="RuleBase" id="RU003682"/>
    </source>
</evidence>
<dbReference type="InterPro" id="IPR005123">
    <property type="entry name" value="Oxoglu/Fe-dep_dioxygenase_dom"/>
</dbReference>
<evidence type="ECO:0000259" key="6">
    <source>
        <dbReference type="PROSITE" id="PS51471"/>
    </source>
</evidence>
<dbReference type="OMA" id="WREQVEF"/>
<dbReference type="InterPro" id="IPR026992">
    <property type="entry name" value="DIOX_N"/>
</dbReference>
<organism evidence="7">
    <name type="scientific">Eucalyptus grandis</name>
    <name type="common">Flooded gum</name>
    <dbReference type="NCBI Taxonomy" id="71139"/>
    <lineage>
        <taxon>Eukaryota</taxon>
        <taxon>Viridiplantae</taxon>
        <taxon>Streptophyta</taxon>
        <taxon>Embryophyta</taxon>
        <taxon>Tracheophyta</taxon>
        <taxon>Spermatophyta</taxon>
        <taxon>Magnoliopsida</taxon>
        <taxon>eudicotyledons</taxon>
        <taxon>Gunneridae</taxon>
        <taxon>Pentapetalae</taxon>
        <taxon>rosids</taxon>
        <taxon>malvids</taxon>
        <taxon>Myrtales</taxon>
        <taxon>Myrtaceae</taxon>
        <taxon>Myrtoideae</taxon>
        <taxon>Eucalypteae</taxon>
        <taxon>Eucalyptus</taxon>
    </lineage>
</organism>
<accession>A0A059C8I4</accession>
<proteinExistence type="inferred from homology"/>
<dbReference type="GO" id="GO:0016491">
    <property type="term" value="F:oxidoreductase activity"/>
    <property type="evidence" value="ECO:0007669"/>
    <property type="project" value="UniProtKB-KW"/>
</dbReference>
<dbReference type="Pfam" id="PF14226">
    <property type="entry name" value="DIOX_N"/>
    <property type="match status" value="1"/>
</dbReference>
<evidence type="ECO:0000256" key="2">
    <source>
        <dbReference type="ARBA" id="ARBA00022723"/>
    </source>
</evidence>
<dbReference type="GO" id="GO:0046872">
    <property type="term" value="F:metal ion binding"/>
    <property type="evidence" value="ECO:0007669"/>
    <property type="project" value="UniProtKB-KW"/>
</dbReference>
<dbReference type="InterPro" id="IPR027443">
    <property type="entry name" value="IPNS-like_sf"/>
</dbReference>
<dbReference type="InParanoid" id="A0A059C8I4"/>
<evidence type="ECO:0000256" key="1">
    <source>
        <dbReference type="ARBA" id="ARBA00008056"/>
    </source>
</evidence>
<feature type="domain" description="Fe2OG dioxygenase" evidence="6">
    <location>
        <begin position="209"/>
        <end position="309"/>
    </location>
</feature>
<name>A0A059C8I4_EUCGR</name>
<dbReference type="InterPro" id="IPR050295">
    <property type="entry name" value="Plant_2OG-oxidoreductases"/>
</dbReference>
<sequence length="367" mass="41684">MDPNLTKLGSSLPVPNVQELAKEVIAEVPPRYVRTDQDHPLMDDDHGTLLLEVPVIDLNNLSSSDGNLRESELEKLHTACKDWGFFQLINHGVSCSLVEEVKLGIQEFFKLPMEEKRKFWQEAGDLEGFGQAFVVSEEQKLDWGDMFFLMSLPRHLRKPHLFPMLPSPFRDVLDEYSSALRDLAMKILLLMGKALKMDTKEMIELFDEGVQYFRMNYYPPCPRPNHVIGLTPHSDAVGLTILLQVNEMEGLQIRKEGKWIPVKPLPNAFVVNVGDILEIVTNGTYRSIEHRATVNSVKERLSIATFYSPKLEGDMGPAPSLITPEKPALFKRIGVADYFKELFSRKLQGKSFIDVMRTIQGEENNGN</sequence>
<evidence type="ECO:0000256" key="4">
    <source>
        <dbReference type="ARBA" id="ARBA00023004"/>
    </source>
</evidence>
<keyword evidence="2 5" id="KW-0479">Metal-binding</keyword>
<dbReference type="PANTHER" id="PTHR47991">
    <property type="entry name" value="OXOGLUTARATE/IRON-DEPENDENT DIOXYGENASE"/>
    <property type="match status" value="1"/>
</dbReference>
<protein>
    <recommendedName>
        <fullName evidence="6">Fe2OG dioxygenase domain-containing protein</fullName>
    </recommendedName>
</protein>
<reference evidence="7" key="1">
    <citation type="submission" date="2013-07" db="EMBL/GenBank/DDBJ databases">
        <title>The genome of Eucalyptus grandis.</title>
        <authorList>
            <person name="Schmutz J."/>
            <person name="Hayes R."/>
            <person name="Myburg A."/>
            <person name="Tuskan G."/>
            <person name="Grattapaglia D."/>
            <person name="Rokhsar D.S."/>
        </authorList>
    </citation>
    <scope>NUCLEOTIDE SEQUENCE</scope>
    <source>
        <tissue evidence="7">Leaf extractions</tissue>
    </source>
</reference>
<keyword evidence="3 5" id="KW-0560">Oxidoreductase</keyword>
<dbReference type="FunCoup" id="A0A059C8I4">
    <property type="interactions" value="321"/>
</dbReference>
<keyword evidence="4 5" id="KW-0408">Iron</keyword>
<dbReference type="Gene3D" id="2.60.120.330">
    <property type="entry name" value="B-lactam Antibiotic, Isopenicillin N Synthase, Chain"/>
    <property type="match status" value="1"/>
</dbReference>
<evidence type="ECO:0000313" key="7">
    <source>
        <dbReference type="EMBL" id="KCW74255.1"/>
    </source>
</evidence>
<evidence type="ECO:0000256" key="3">
    <source>
        <dbReference type="ARBA" id="ARBA00023002"/>
    </source>
</evidence>
<dbReference type="EMBL" id="KK198757">
    <property type="protein sequence ID" value="KCW74255.1"/>
    <property type="molecule type" value="Genomic_DNA"/>
</dbReference>
<dbReference type="Pfam" id="PF03171">
    <property type="entry name" value="2OG-FeII_Oxy"/>
    <property type="match status" value="1"/>
</dbReference>
<dbReference type="eggNOG" id="KOG0143">
    <property type="taxonomic scope" value="Eukaryota"/>
</dbReference>
<dbReference type="STRING" id="71139.A0A059C8I4"/>
<dbReference type="InterPro" id="IPR044861">
    <property type="entry name" value="IPNS-like_FE2OG_OXY"/>
</dbReference>
<dbReference type="PROSITE" id="PS51471">
    <property type="entry name" value="FE2OG_OXY"/>
    <property type="match status" value="1"/>
</dbReference>
<dbReference type="OrthoDB" id="288590at2759"/>
<dbReference type="KEGG" id="egr:104445095"/>
<dbReference type="AlphaFoldDB" id="A0A059C8I4"/>